<evidence type="ECO:0008006" key="3">
    <source>
        <dbReference type="Google" id="ProtNLM"/>
    </source>
</evidence>
<evidence type="ECO:0000313" key="1">
    <source>
        <dbReference type="EMBL" id="MFC5380873.1"/>
    </source>
</evidence>
<keyword evidence="2" id="KW-1185">Reference proteome</keyword>
<gene>
    <name evidence="1" type="ORF">ACFPJ6_08730</name>
</gene>
<sequence length="294" mass="30041">MSPLPCPLVAGLLDDAALFPPGNAAPADAVAARGMYESSWYAPLVGAFVVRADRVPELLAALEATDDGPVRPLPVVVVTPGGLDEVAGAVAAAADERLRLAGVDVPLGAVAPDTVLLLRTRMEVPAGVPLHVELSSTVDPAVAMPVLAEAGVRAKIRTGGITAAAFPPVRGVARFVHAAVTAGVPFKATAGLHNALRHRDEDTGFEHHGFLNLLAATSAALLGGADLARVEALVAATDADVLVRELEHLDDDDAVRVRRAFTSFGTCSTVEPVEDLAGLGLLRRPGVGLVGAGT</sequence>
<dbReference type="Proteomes" id="UP001596122">
    <property type="component" value="Unassembled WGS sequence"/>
</dbReference>
<organism evidence="1 2">
    <name type="scientific">Aquipuribacter nitratireducens</name>
    <dbReference type="NCBI Taxonomy" id="650104"/>
    <lineage>
        <taxon>Bacteria</taxon>
        <taxon>Bacillati</taxon>
        <taxon>Actinomycetota</taxon>
        <taxon>Actinomycetes</taxon>
        <taxon>Micrococcales</taxon>
        <taxon>Intrasporangiaceae</taxon>
        <taxon>Aquipuribacter</taxon>
    </lineage>
</organism>
<proteinExistence type="predicted"/>
<dbReference type="RefSeq" id="WP_340267493.1">
    <property type="nucleotide sequence ID" value="NZ_JBBEOG010000002.1"/>
</dbReference>
<name>A0ABW0GLU9_9MICO</name>
<reference evidence="2" key="1">
    <citation type="journal article" date="2019" name="Int. J. Syst. Evol. Microbiol.">
        <title>The Global Catalogue of Microorganisms (GCM) 10K type strain sequencing project: providing services to taxonomists for standard genome sequencing and annotation.</title>
        <authorList>
            <consortium name="The Broad Institute Genomics Platform"/>
            <consortium name="The Broad Institute Genome Sequencing Center for Infectious Disease"/>
            <person name="Wu L."/>
            <person name="Ma J."/>
        </authorList>
    </citation>
    <scope>NUCLEOTIDE SEQUENCE [LARGE SCALE GENOMIC DNA]</scope>
    <source>
        <strain evidence="2">CCUG 43114</strain>
    </source>
</reference>
<comment type="caution">
    <text evidence="1">The sequence shown here is derived from an EMBL/GenBank/DDBJ whole genome shotgun (WGS) entry which is preliminary data.</text>
</comment>
<evidence type="ECO:0000313" key="2">
    <source>
        <dbReference type="Proteomes" id="UP001596122"/>
    </source>
</evidence>
<dbReference type="EMBL" id="JBHSLD010000007">
    <property type="protein sequence ID" value="MFC5380873.1"/>
    <property type="molecule type" value="Genomic_DNA"/>
</dbReference>
<protein>
    <recommendedName>
        <fullName evidence="3">Transaldolase</fullName>
    </recommendedName>
</protein>
<accession>A0ABW0GLU9</accession>